<protein>
    <submittedName>
        <fullName evidence="3">Uncharacterized protein</fullName>
    </submittedName>
</protein>
<feature type="region of interest" description="Disordered" evidence="1">
    <location>
        <begin position="85"/>
        <end position="105"/>
    </location>
</feature>
<accession>A0A176WBP1</accession>
<evidence type="ECO:0000313" key="3">
    <source>
        <dbReference type="EMBL" id="OAE30063.1"/>
    </source>
</evidence>
<evidence type="ECO:0000313" key="4">
    <source>
        <dbReference type="Proteomes" id="UP000077202"/>
    </source>
</evidence>
<feature type="compositionally biased region" description="Basic and acidic residues" evidence="1">
    <location>
        <begin position="31"/>
        <end position="42"/>
    </location>
</feature>
<reference evidence="3" key="1">
    <citation type="submission" date="2016-03" db="EMBL/GenBank/DDBJ databases">
        <title>Mechanisms controlling the formation of the plant cell surface in tip-growing cells are functionally conserved among land plants.</title>
        <authorList>
            <person name="Honkanen S."/>
            <person name="Jones V.A."/>
            <person name="Morieri G."/>
            <person name="Champion C."/>
            <person name="Hetherington A.J."/>
            <person name="Kelly S."/>
            <person name="Saint-Marcoux D."/>
            <person name="Proust H."/>
            <person name="Prescott H."/>
            <person name="Dolan L."/>
        </authorList>
    </citation>
    <scope>NUCLEOTIDE SEQUENCE [LARGE SCALE GENOMIC DNA]</scope>
    <source>
        <tissue evidence="3">Whole gametophyte</tissue>
    </source>
</reference>
<keyword evidence="2" id="KW-0472">Membrane</keyword>
<evidence type="ECO:0000256" key="2">
    <source>
        <dbReference type="SAM" id="Phobius"/>
    </source>
</evidence>
<feature type="region of interest" description="Disordered" evidence="1">
    <location>
        <begin position="1"/>
        <end position="48"/>
    </location>
</feature>
<sequence>MGKDMETAAQQSTGTGLAVQAGTRTVGGGHRATESHEKEGRKKERKKGRTPLLLFSSDLISFIFVPVASASVRWLCAAGAVRSVSRSERQETGAGNDPLRPVRRGMARDGIMSAPFDTRAALNQREMSPNG</sequence>
<comment type="caution">
    <text evidence="3">The sequence shown here is derived from an EMBL/GenBank/DDBJ whole genome shotgun (WGS) entry which is preliminary data.</text>
</comment>
<name>A0A176WBP1_MARPO</name>
<feature type="transmembrane region" description="Helical" evidence="2">
    <location>
        <begin position="52"/>
        <end position="75"/>
    </location>
</feature>
<gene>
    <name evidence="3" type="ORF">AXG93_1474s1090</name>
</gene>
<evidence type="ECO:0000256" key="1">
    <source>
        <dbReference type="SAM" id="MobiDB-lite"/>
    </source>
</evidence>
<proteinExistence type="predicted"/>
<dbReference type="Proteomes" id="UP000077202">
    <property type="component" value="Unassembled WGS sequence"/>
</dbReference>
<dbReference type="EMBL" id="LVLJ01001368">
    <property type="protein sequence ID" value="OAE30063.1"/>
    <property type="molecule type" value="Genomic_DNA"/>
</dbReference>
<organism evidence="3 4">
    <name type="scientific">Marchantia polymorpha subsp. ruderalis</name>
    <dbReference type="NCBI Taxonomy" id="1480154"/>
    <lineage>
        <taxon>Eukaryota</taxon>
        <taxon>Viridiplantae</taxon>
        <taxon>Streptophyta</taxon>
        <taxon>Embryophyta</taxon>
        <taxon>Marchantiophyta</taxon>
        <taxon>Marchantiopsida</taxon>
        <taxon>Marchantiidae</taxon>
        <taxon>Marchantiales</taxon>
        <taxon>Marchantiaceae</taxon>
        <taxon>Marchantia</taxon>
    </lineage>
</organism>
<keyword evidence="4" id="KW-1185">Reference proteome</keyword>
<keyword evidence="2" id="KW-1133">Transmembrane helix</keyword>
<keyword evidence="2" id="KW-0812">Transmembrane</keyword>
<dbReference type="AlphaFoldDB" id="A0A176WBP1"/>